<accession>A0ABV0BPX5</accession>
<dbReference type="Gene3D" id="2.40.128.130">
    <property type="entry name" value="Autotransporter beta-domain"/>
    <property type="match status" value="1"/>
</dbReference>
<name>A0ABV0BPX5_9HYPH</name>
<dbReference type="NCBIfam" id="TIGR01414">
    <property type="entry name" value="autotrans_barl"/>
    <property type="match status" value="1"/>
</dbReference>
<evidence type="ECO:0000313" key="3">
    <source>
        <dbReference type="Proteomes" id="UP001418637"/>
    </source>
</evidence>
<evidence type="ECO:0000313" key="2">
    <source>
        <dbReference type="EMBL" id="MEN3931822.1"/>
    </source>
</evidence>
<dbReference type="InterPro" id="IPR036709">
    <property type="entry name" value="Autotransporte_beta_dom_sf"/>
</dbReference>
<dbReference type="EMBL" id="JBBYXI010000022">
    <property type="protein sequence ID" value="MEN3931822.1"/>
    <property type="molecule type" value="Genomic_DNA"/>
</dbReference>
<evidence type="ECO:0000259" key="1">
    <source>
        <dbReference type="PROSITE" id="PS51208"/>
    </source>
</evidence>
<organism evidence="2 3">
    <name type="scientific">Hohaiivirga grylli</name>
    <dbReference type="NCBI Taxonomy" id="3133970"/>
    <lineage>
        <taxon>Bacteria</taxon>
        <taxon>Pseudomonadati</taxon>
        <taxon>Pseudomonadota</taxon>
        <taxon>Alphaproteobacteria</taxon>
        <taxon>Hyphomicrobiales</taxon>
        <taxon>Methylobacteriaceae</taxon>
        <taxon>Hohaiivirga</taxon>
    </lineage>
</organism>
<sequence length="175" mass="19422">GMDIYRREYADGMRDIAGLYVGYGNIDSNIQQVYGGKAGTMTMDAYSLGAYWTRKGASGWYIDAVAQGTLFDDVKGTSVEGSQMKTNGFAFTASLEGGYPIALGQGWSIEPQAQLIYQYVSLDNSHDNYGRVLYGDTNTLYTRLGARLSKNWELANRYQLTTWARVNLWHAFGGN</sequence>
<dbReference type="Proteomes" id="UP001418637">
    <property type="component" value="Unassembled WGS sequence"/>
</dbReference>
<proteinExistence type="predicted"/>
<dbReference type="InterPro" id="IPR005546">
    <property type="entry name" value="Autotransporte_beta"/>
</dbReference>
<gene>
    <name evidence="2" type="ORF">WJT86_12280</name>
</gene>
<comment type="caution">
    <text evidence="2">The sequence shown here is derived from an EMBL/GenBank/DDBJ whole genome shotgun (WGS) entry which is preliminary data.</text>
</comment>
<protein>
    <submittedName>
        <fullName evidence="2">Autotransporter outer membrane beta-barrel domain-containing protein</fullName>
    </submittedName>
</protein>
<dbReference type="PROSITE" id="PS51208">
    <property type="entry name" value="AUTOTRANSPORTER"/>
    <property type="match status" value="1"/>
</dbReference>
<reference evidence="2 3" key="1">
    <citation type="submission" date="2024-04" db="EMBL/GenBank/DDBJ databases">
        <title>A novel species isolated from cricket.</title>
        <authorList>
            <person name="Wang H.-C."/>
        </authorList>
    </citation>
    <scope>NUCLEOTIDE SEQUENCE [LARGE SCALE GENOMIC DNA]</scope>
    <source>
        <strain evidence="2 3">WL0021</strain>
    </source>
</reference>
<feature type="domain" description="Autotransporter" evidence="1">
    <location>
        <begin position="1"/>
        <end position="175"/>
    </location>
</feature>
<keyword evidence="3" id="KW-1185">Reference proteome</keyword>
<dbReference type="Pfam" id="PF03797">
    <property type="entry name" value="Autotransporter"/>
    <property type="match status" value="1"/>
</dbReference>
<dbReference type="SUPFAM" id="SSF103515">
    <property type="entry name" value="Autotransporter"/>
    <property type="match status" value="1"/>
</dbReference>
<feature type="non-terminal residue" evidence="2">
    <location>
        <position position="1"/>
    </location>
</feature>
<dbReference type="PANTHER" id="PTHR35037:SF3">
    <property type="entry name" value="C-TERMINAL REGION OF AIDA-LIKE PROTEIN"/>
    <property type="match status" value="1"/>
</dbReference>
<feature type="non-terminal residue" evidence="2">
    <location>
        <position position="175"/>
    </location>
</feature>
<dbReference type="RefSeq" id="WP_346337885.1">
    <property type="nucleotide sequence ID" value="NZ_JBBYXI010000022.1"/>
</dbReference>
<dbReference type="InterPro" id="IPR051551">
    <property type="entry name" value="Autotransporter_adhesion"/>
</dbReference>
<dbReference type="InterPro" id="IPR006315">
    <property type="entry name" value="OM_autotransptr_brl_dom"/>
</dbReference>
<dbReference type="PANTHER" id="PTHR35037">
    <property type="entry name" value="C-TERMINAL REGION OF AIDA-LIKE PROTEIN"/>
    <property type="match status" value="1"/>
</dbReference>